<dbReference type="EMBL" id="JAQQAL010000022">
    <property type="protein sequence ID" value="MDC7227119.1"/>
    <property type="molecule type" value="Genomic_DNA"/>
</dbReference>
<dbReference type="GO" id="GO:0005980">
    <property type="term" value="P:glycogen catabolic process"/>
    <property type="evidence" value="ECO:0007669"/>
    <property type="project" value="TreeGrafter"/>
</dbReference>
<protein>
    <recommendedName>
        <fullName evidence="11">Alpha-1,4 glucan phosphorylase</fullName>
        <ecNumber evidence="11">2.4.1.1</ecNumber>
    </recommendedName>
</protein>
<dbReference type="Proteomes" id="UP001221217">
    <property type="component" value="Unassembled WGS sequence"/>
</dbReference>
<comment type="cofactor">
    <cofactor evidence="2 11">
        <name>pyridoxal 5'-phosphate</name>
        <dbReference type="ChEBI" id="CHEBI:597326"/>
    </cofactor>
</comment>
<gene>
    <name evidence="12" type="ORF">PQJ61_10190</name>
</gene>
<dbReference type="InterPro" id="IPR000811">
    <property type="entry name" value="Glyco_trans_35"/>
</dbReference>
<evidence type="ECO:0000256" key="10">
    <source>
        <dbReference type="PIRSR" id="PIRSR000460-1"/>
    </source>
</evidence>
<dbReference type="PANTHER" id="PTHR11468">
    <property type="entry name" value="GLYCOGEN PHOSPHORYLASE"/>
    <property type="match status" value="1"/>
</dbReference>
<dbReference type="GO" id="GO:0005737">
    <property type="term" value="C:cytoplasm"/>
    <property type="evidence" value="ECO:0007669"/>
    <property type="project" value="TreeGrafter"/>
</dbReference>
<keyword evidence="4" id="KW-0321">Glycogen metabolism</keyword>
<evidence type="ECO:0000256" key="4">
    <source>
        <dbReference type="ARBA" id="ARBA00022600"/>
    </source>
</evidence>
<accession>A0AAJ1MP22</accession>
<keyword evidence="7 10" id="KW-0663">Pyridoxal phosphate</keyword>
<evidence type="ECO:0000256" key="6">
    <source>
        <dbReference type="ARBA" id="ARBA00022679"/>
    </source>
</evidence>
<dbReference type="SUPFAM" id="SSF53756">
    <property type="entry name" value="UDP-Glycosyltransferase/glycogen phosphorylase"/>
    <property type="match status" value="1"/>
</dbReference>
<dbReference type="GO" id="GO:0008184">
    <property type="term" value="F:glycogen phosphorylase activity"/>
    <property type="evidence" value="ECO:0007669"/>
    <property type="project" value="InterPro"/>
</dbReference>
<evidence type="ECO:0000256" key="8">
    <source>
        <dbReference type="ARBA" id="ARBA00023277"/>
    </source>
</evidence>
<dbReference type="InterPro" id="IPR011833">
    <property type="entry name" value="Glycg_phsphrylas"/>
</dbReference>
<evidence type="ECO:0000256" key="3">
    <source>
        <dbReference type="ARBA" id="ARBA00006047"/>
    </source>
</evidence>
<dbReference type="NCBIfam" id="TIGR02093">
    <property type="entry name" value="P_ylase"/>
    <property type="match status" value="1"/>
</dbReference>
<evidence type="ECO:0000256" key="5">
    <source>
        <dbReference type="ARBA" id="ARBA00022676"/>
    </source>
</evidence>
<evidence type="ECO:0000256" key="11">
    <source>
        <dbReference type="RuleBase" id="RU000587"/>
    </source>
</evidence>
<dbReference type="CDD" id="cd04300">
    <property type="entry name" value="GT35_Glycogen_Phosphorylase"/>
    <property type="match status" value="1"/>
</dbReference>
<dbReference type="Gene3D" id="3.40.50.2000">
    <property type="entry name" value="Glycogen Phosphorylase B"/>
    <property type="match status" value="2"/>
</dbReference>
<evidence type="ECO:0000313" key="12">
    <source>
        <dbReference type="EMBL" id="MDC7227119.1"/>
    </source>
</evidence>
<dbReference type="FunFam" id="3.40.50.2000:FF:000002">
    <property type="entry name" value="Alpha-1,4 glucan phosphorylase"/>
    <property type="match status" value="1"/>
</dbReference>
<evidence type="ECO:0000256" key="2">
    <source>
        <dbReference type="ARBA" id="ARBA00001933"/>
    </source>
</evidence>
<feature type="modified residue" description="N6-(pyridoxal phosphate)lysine" evidence="10">
    <location>
        <position position="657"/>
    </location>
</feature>
<keyword evidence="5 11" id="KW-0328">Glycosyltransferase</keyword>
<evidence type="ECO:0000256" key="7">
    <source>
        <dbReference type="ARBA" id="ARBA00022898"/>
    </source>
</evidence>
<evidence type="ECO:0000256" key="9">
    <source>
        <dbReference type="ARBA" id="ARBA00025174"/>
    </source>
</evidence>
<keyword evidence="8 11" id="KW-0119">Carbohydrate metabolism</keyword>
<comment type="similarity">
    <text evidence="3 11">Belongs to the glycogen phosphorylase family.</text>
</comment>
<comment type="catalytic activity">
    <reaction evidence="1 11">
        <text>[(1-&gt;4)-alpha-D-glucosyl](n) + phosphate = [(1-&gt;4)-alpha-D-glucosyl](n-1) + alpha-D-glucose 1-phosphate</text>
        <dbReference type="Rhea" id="RHEA:41732"/>
        <dbReference type="Rhea" id="RHEA-COMP:9584"/>
        <dbReference type="Rhea" id="RHEA-COMP:9586"/>
        <dbReference type="ChEBI" id="CHEBI:15444"/>
        <dbReference type="ChEBI" id="CHEBI:43474"/>
        <dbReference type="ChEBI" id="CHEBI:58601"/>
        <dbReference type="EC" id="2.4.1.1"/>
    </reaction>
</comment>
<organism evidence="12 13">
    <name type="scientific">Candidatus Thalassospirochaeta sargassi</name>
    <dbReference type="NCBI Taxonomy" id="3119039"/>
    <lineage>
        <taxon>Bacteria</taxon>
        <taxon>Pseudomonadati</taxon>
        <taxon>Spirochaetota</taxon>
        <taxon>Spirochaetia</taxon>
        <taxon>Spirochaetales</taxon>
        <taxon>Spirochaetaceae</taxon>
        <taxon>Candidatus Thalassospirochaeta</taxon>
    </lineage>
</organism>
<comment type="function">
    <text evidence="9">Phosphorylase is an important allosteric enzyme in carbohydrate metabolism. Enzymes from different sources differ in their regulatory mechanisms and in their natural substrates. However, all known phosphorylases share catalytic and structural properties.</text>
</comment>
<keyword evidence="6 11" id="KW-0808">Transferase</keyword>
<dbReference type="PIRSF" id="PIRSF000460">
    <property type="entry name" value="Pprylas_GlgP"/>
    <property type="match status" value="1"/>
</dbReference>
<dbReference type="EC" id="2.4.1.1" evidence="11"/>
<dbReference type="Pfam" id="PF00343">
    <property type="entry name" value="Phosphorylase"/>
    <property type="match status" value="1"/>
</dbReference>
<evidence type="ECO:0000256" key="1">
    <source>
        <dbReference type="ARBA" id="ARBA00001275"/>
    </source>
</evidence>
<evidence type="ECO:0000313" key="13">
    <source>
        <dbReference type="Proteomes" id="UP001221217"/>
    </source>
</evidence>
<dbReference type="PROSITE" id="PS00102">
    <property type="entry name" value="PHOSPHORYLASE"/>
    <property type="match status" value="1"/>
</dbReference>
<dbReference type="PANTHER" id="PTHR11468:SF3">
    <property type="entry name" value="GLYCOGEN PHOSPHORYLASE, LIVER FORM"/>
    <property type="match status" value="1"/>
</dbReference>
<reference evidence="12 13" key="1">
    <citation type="submission" date="2022-12" db="EMBL/GenBank/DDBJ databases">
        <title>Metagenome assembled genome from gulf of manar.</title>
        <authorList>
            <person name="Kohli P."/>
            <person name="Pk S."/>
            <person name="Venkata Ramana C."/>
            <person name="Sasikala C."/>
        </authorList>
    </citation>
    <scope>NUCLEOTIDE SEQUENCE [LARGE SCALE GENOMIC DNA]</scope>
    <source>
        <strain evidence="12">JB008</strain>
    </source>
</reference>
<comment type="caution">
    <text evidence="12">The sequence shown here is derived from an EMBL/GenBank/DDBJ whole genome shotgun (WGS) entry which is preliminary data.</text>
</comment>
<dbReference type="GO" id="GO:0030170">
    <property type="term" value="F:pyridoxal phosphate binding"/>
    <property type="evidence" value="ECO:0007669"/>
    <property type="project" value="InterPro"/>
</dbReference>
<sequence length="809" mass="93024">MELTKKGNSKEELKKSFLEHLKYSLAVTLESSHSTDKYIALAQTIRDRITERWFETKKAHEDVKAKTINYFSFEFLMGRAMSNNMINLGIKNEIDEMLEEEGIKWEEIKSAMVDSGLGNGGLGRLAACFLDSLATLEIPAYGYGLRYRYGFFKQAIINGYQVEEADDWLKFKNPWEIRRNDIQVTVQFGGRVARNKKGRSFWVDTNDIIGVPYDTPIVGYGGNTVNTLRLWDSKSAEQFDYQAFNEGDYYNSVDEEVLAETLTKVLYPNDAIYSGKELRFRQQFFFVSASLQDTFRRFKRFNLPVEEFPNKMAVQLNDTHPAIAVAELMRLLVDIEEIDWDTAWDITNKTLGYTNHTLMPEALETWPVSMFMKFLPRHLEIIYQINHFFLQKVTGLYPGDMYKLSNLSLISEEGEKRVRMAPLAILGSHSVNGVAELHSRLVKEKLVPDFYEMFPDRFNNKTNGITQRRWLLKSNPALAGLINETIGESWITDLSQLKKLEKYADDSSFLDKLHQVKRDNKVIFSNYCMYKWDFKIDPDTVFDVQVKRIHEYKRQLLNVLHIISLYNSVRNGEDIQPRTFIFSGKAAPGYEAAKLIIKLINNVSQVINGDKSIKDKIKIYFLPNYSVSLAERIFPASEVSEQISTAGTEASGTGNMKFMLNGALTVGTLDGANIEILEEAGDDNMFIFGLKTEEVESIRHSYNPKDYLGDENISSIFRLLSSGYFNISEPDIFDPLVNNLLEHDYYMHLADLSSYIDIQKQIGLKYSDKTSWMRSSLMNIAGSGKFSSDRTIREYAEEIWDIKTCHVKK</sequence>
<proteinExistence type="inferred from homology"/>
<dbReference type="AlphaFoldDB" id="A0AAJ1MP22"/>
<name>A0AAJ1MP22_9SPIO</name>
<dbReference type="FunFam" id="3.40.50.2000:FF:000005">
    <property type="entry name" value="Alpha-1,4 glucan phosphorylase"/>
    <property type="match status" value="1"/>
</dbReference>
<dbReference type="InterPro" id="IPR035090">
    <property type="entry name" value="Pyridoxal_P_attach_site"/>
</dbReference>
<comment type="function">
    <text evidence="11">Allosteric enzyme that catalyzes the rate-limiting step in glycogen catabolism, the phosphorolytic cleavage of glycogen to produce glucose-1-phosphate, and plays a central role in maintaining cellular and organismal glucose homeostasis.</text>
</comment>